<dbReference type="Proteomes" id="UP000268093">
    <property type="component" value="Unassembled WGS sequence"/>
</dbReference>
<protein>
    <submittedName>
        <fullName evidence="2">Uncharacterized protein</fullName>
    </submittedName>
</protein>
<evidence type="ECO:0000313" key="3">
    <source>
        <dbReference type="Proteomes" id="UP000268093"/>
    </source>
</evidence>
<reference evidence="2 3" key="1">
    <citation type="journal article" date="2018" name="New Phytol.">
        <title>Phylogenomics of Endogonaceae and evolution of mycorrhizas within Mucoromycota.</title>
        <authorList>
            <person name="Chang Y."/>
            <person name="Desiro A."/>
            <person name="Na H."/>
            <person name="Sandor L."/>
            <person name="Lipzen A."/>
            <person name="Clum A."/>
            <person name="Barry K."/>
            <person name="Grigoriev I.V."/>
            <person name="Martin F.M."/>
            <person name="Stajich J.E."/>
            <person name="Smith M.E."/>
            <person name="Bonito G."/>
            <person name="Spatafora J.W."/>
        </authorList>
    </citation>
    <scope>NUCLEOTIDE SEQUENCE [LARGE SCALE GENOMIC DNA]</scope>
    <source>
        <strain evidence="2 3">GMNB39</strain>
    </source>
</reference>
<evidence type="ECO:0000256" key="1">
    <source>
        <dbReference type="SAM" id="Phobius"/>
    </source>
</evidence>
<feature type="transmembrane region" description="Helical" evidence="1">
    <location>
        <begin position="95"/>
        <end position="122"/>
    </location>
</feature>
<sequence>MVITFNVVNWVMVTLTFIASFSAWIYLLVEKDNIVSNCIAASPSGPTVSQNGTAIINPATVNGTIAINKNDNSTLSSLVFVDSNASACQGDVQKVIVWMGVSVFIGNMLSIYFASAVGAYAARLKRNINGHQKLRDMDARSGHRPVVPAGY</sequence>
<feature type="transmembrane region" description="Helical" evidence="1">
    <location>
        <begin position="7"/>
        <end position="27"/>
    </location>
</feature>
<dbReference type="AlphaFoldDB" id="A0A433D1I7"/>
<accession>A0A433D1I7</accession>
<organism evidence="2 3">
    <name type="scientific">Jimgerdemannia flammicorona</name>
    <dbReference type="NCBI Taxonomy" id="994334"/>
    <lineage>
        <taxon>Eukaryota</taxon>
        <taxon>Fungi</taxon>
        <taxon>Fungi incertae sedis</taxon>
        <taxon>Mucoromycota</taxon>
        <taxon>Mucoromycotina</taxon>
        <taxon>Endogonomycetes</taxon>
        <taxon>Endogonales</taxon>
        <taxon>Endogonaceae</taxon>
        <taxon>Jimgerdemannia</taxon>
    </lineage>
</organism>
<keyword evidence="1" id="KW-1133">Transmembrane helix</keyword>
<gene>
    <name evidence="2" type="ORF">BC936DRAFT_149124</name>
</gene>
<dbReference type="OrthoDB" id="3239304at2759"/>
<evidence type="ECO:0000313" key="2">
    <source>
        <dbReference type="EMBL" id="RUP44693.1"/>
    </source>
</evidence>
<keyword evidence="3" id="KW-1185">Reference proteome</keyword>
<keyword evidence="1" id="KW-0812">Transmembrane</keyword>
<proteinExistence type="predicted"/>
<comment type="caution">
    <text evidence="2">The sequence shown here is derived from an EMBL/GenBank/DDBJ whole genome shotgun (WGS) entry which is preliminary data.</text>
</comment>
<dbReference type="EMBL" id="RBNI01008480">
    <property type="protein sequence ID" value="RUP44693.1"/>
    <property type="molecule type" value="Genomic_DNA"/>
</dbReference>
<keyword evidence="1" id="KW-0472">Membrane</keyword>
<name>A0A433D1I7_9FUNG</name>